<name>A0ABT4QHL1_9BACL</name>
<dbReference type="PROSITE" id="PS51257">
    <property type="entry name" value="PROKAR_LIPOPROTEIN"/>
    <property type="match status" value="1"/>
</dbReference>
<evidence type="ECO:0000256" key="3">
    <source>
        <dbReference type="ARBA" id="ARBA00023008"/>
    </source>
</evidence>
<dbReference type="InterPro" id="IPR008972">
    <property type="entry name" value="Cupredoxin"/>
</dbReference>
<keyword evidence="5" id="KW-0732">Signal</keyword>
<accession>A0ABT4QHL1</accession>
<evidence type="ECO:0000259" key="6">
    <source>
        <dbReference type="Pfam" id="PF13473"/>
    </source>
</evidence>
<keyword evidence="8" id="KW-1185">Reference proteome</keyword>
<evidence type="ECO:0000313" key="7">
    <source>
        <dbReference type="EMBL" id="MCZ8516368.1"/>
    </source>
</evidence>
<evidence type="ECO:0000256" key="5">
    <source>
        <dbReference type="SAM" id="SignalP"/>
    </source>
</evidence>
<keyword evidence="3" id="KW-0186">Copper</keyword>
<comment type="caution">
    <text evidence="7">The sequence shown here is derived from an EMBL/GenBank/DDBJ whole genome shotgun (WGS) entry which is preliminary data.</text>
</comment>
<feature type="region of interest" description="Disordered" evidence="4">
    <location>
        <begin position="27"/>
        <end position="50"/>
    </location>
</feature>
<evidence type="ECO:0000256" key="4">
    <source>
        <dbReference type="SAM" id="MobiDB-lite"/>
    </source>
</evidence>
<protein>
    <submittedName>
        <fullName evidence="7">Cupredoxin domain-containing protein</fullName>
    </submittedName>
</protein>
<evidence type="ECO:0000313" key="8">
    <source>
        <dbReference type="Proteomes" id="UP001527882"/>
    </source>
</evidence>
<organism evidence="7 8">
    <name type="scientific">Paenibacillus gyeongsangnamensis</name>
    <dbReference type="NCBI Taxonomy" id="3388067"/>
    <lineage>
        <taxon>Bacteria</taxon>
        <taxon>Bacillati</taxon>
        <taxon>Bacillota</taxon>
        <taxon>Bacilli</taxon>
        <taxon>Bacillales</taxon>
        <taxon>Paenibacillaceae</taxon>
        <taxon>Paenibacillus</taxon>
    </lineage>
</organism>
<dbReference type="PANTHER" id="PTHR42838:SF2">
    <property type="entry name" value="NITROUS-OXIDE REDUCTASE"/>
    <property type="match status" value="1"/>
</dbReference>
<dbReference type="InterPro" id="IPR028096">
    <property type="entry name" value="EfeO_Cupredoxin"/>
</dbReference>
<dbReference type="PANTHER" id="PTHR42838">
    <property type="entry name" value="CYTOCHROME C OXIDASE SUBUNIT II"/>
    <property type="match status" value="1"/>
</dbReference>
<evidence type="ECO:0000256" key="1">
    <source>
        <dbReference type="ARBA" id="ARBA00004196"/>
    </source>
</evidence>
<dbReference type="InterPro" id="IPR051403">
    <property type="entry name" value="NosZ/Cyto_c_oxidase_sub2"/>
</dbReference>
<reference evidence="7 8" key="1">
    <citation type="submission" date="2022-12" db="EMBL/GenBank/DDBJ databases">
        <title>Draft genome sequence of Paenibacillus sp. dW9.</title>
        <authorList>
            <person name="Choi E.-W."/>
            <person name="Kim D.-U."/>
        </authorList>
    </citation>
    <scope>NUCLEOTIDE SEQUENCE [LARGE SCALE GENOMIC DNA]</scope>
    <source>
        <strain evidence="8">dW9</strain>
    </source>
</reference>
<comment type="subcellular location">
    <subcellularLocation>
        <location evidence="1">Cell envelope</location>
    </subcellularLocation>
</comment>
<gene>
    <name evidence="7" type="ORF">O9H85_29050</name>
</gene>
<dbReference type="SUPFAM" id="SSF49503">
    <property type="entry name" value="Cupredoxins"/>
    <property type="match status" value="1"/>
</dbReference>
<evidence type="ECO:0000256" key="2">
    <source>
        <dbReference type="ARBA" id="ARBA00022723"/>
    </source>
</evidence>
<dbReference type="Pfam" id="PF13473">
    <property type="entry name" value="Cupredoxin_1"/>
    <property type="match status" value="1"/>
</dbReference>
<keyword evidence="2" id="KW-0479">Metal-binding</keyword>
<proteinExistence type="predicted"/>
<dbReference type="RefSeq" id="WP_269884901.1">
    <property type="nucleotide sequence ID" value="NZ_JAQAGZ010000023.1"/>
</dbReference>
<sequence>MKKMIVWAFAACLIFALSACGNKETPQASAPSTGAAAGSTASGSAGGSAGGAQEVKLVATNFQFDQKEYHVKAGSDVKVSLENKEGLHGVTIKDFNVKLDNNTKTASFKADKPGTYDIICAIPCGSGHLNMKSKLVVE</sequence>
<dbReference type="Gene3D" id="2.60.40.420">
    <property type="entry name" value="Cupredoxins - blue copper proteins"/>
    <property type="match status" value="1"/>
</dbReference>
<dbReference type="EMBL" id="JAQAGZ010000023">
    <property type="protein sequence ID" value="MCZ8516368.1"/>
    <property type="molecule type" value="Genomic_DNA"/>
</dbReference>
<feature type="signal peptide" evidence="5">
    <location>
        <begin position="1"/>
        <end position="19"/>
    </location>
</feature>
<feature type="compositionally biased region" description="Low complexity" evidence="4">
    <location>
        <begin position="28"/>
        <end position="43"/>
    </location>
</feature>
<feature type="domain" description="EfeO-type cupredoxin-like" evidence="6">
    <location>
        <begin position="44"/>
        <end position="136"/>
    </location>
</feature>
<feature type="chain" id="PRO_5047372803" evidence="5">
    <location>
        <begin position="20"/>
        <end position="138"/>
    </location>
</feature>
<dbReference type="Proteomes" id="UP001527882">
    <property type="component" value="Unassembled WGS sequence"/>
</dbReference>